<gene>
    <name evidence="1" type="ORF">G3I53_26350</name>
</gene>
<reference evidence="1" key="1">
    <citation type="submission" date="2020-01" db="EMBL/GenBank/DDBJ databases">
        <title>Insect and environment-associated Actinomycetes.</title>
        <authorList>
            <person name="Currrie C."/>
            <person name="Chevrette M."/>
            <person name="Carlson C."/>
            <person name="Stubbendieck R."/>
            <person name="Wendt-Pienkowski E."/>
        </authorList>
    </citation>
    <scope>NUCLEOTIDE SEQUENCE</scope>
    <source>
        <strain evidence="1">SID14436</strain>
    </source>
</reference>
<name>A0A6G3R211_9ACTN</name>
<dbReference type="EMBL" id="JAAGMD010000726">
    <property type="protein sequence ID" value="NEA89470.1"/>
    <property type="molecule type" value="Genomic_DNA"/>
</dbReference>
<organism evidence="1">
    <name type="scientific">Streptomyces sp. SID14436</name>
    <dbReference type="NCBI Taxonomy" id="2706070"/>
    <lineage>
        <taxon>Bacteria</taxon>
        <taxon>Bacillati</taxon>
        <taxon>Actinomycetota</taxon>
        <taxon>Actinomycetes</taxon>
        <taxon>Kitasatosporales</taxon>
        <taxon>Streptomycetaceae</taxon>
        <taxon>Streptomyces</taxon>
    </lineage>
</organism>
<sequence>MTETHGDDRRFPPALADLAAVGIDYADGEGIDFDLYSAFSSAEETTHWIRGWTGNPELDGDAYRFFGQDGTGGTAALWYARPGRPLAEQPVIFLGSEGERGVVAGNLSDFLWVLADGVGPLEVVQFGDTGPRPNAAPLTDLATRHATTPRRPAATIVTEAQAEFPDFSDHIDALCR</sequence>
<evidence type="ECO:0000313" key="1">
    <source>
        <dbReference type="EMBL" id="NEA89470.1"/>
    </source>
</evidence>
<dbReference type="AlphaFoldDB" id="A0A6G3R211"/>
<dbReference type="RefSeq" id="WP_164336351.1">
    <property type="nucleotide sequence ID" value="NZ_JAAGMD010000726.1"/>
</dbReference>
<comment type="caution">
    <text evidence="1">The sequence shown here is derived from an EMBL/GenBank/DDBJ whole genome shotgun (WGS) entry which is preliminary data.</text>
</comment>
<accession>A0A6G3R211</accession>
<proteinExistence type="predicted"/>
<protein>
    <submittedName>
        <fullName evidence="1">SMI1/KNR4 family protein</fullName>
    </submittedName>
</protein>